<proteinExistence type="predicted"/>
<dbReference type="GO" id="GO:0071555">
    <property type="term" value="P:cell wall organization"/>
    <property type="evidence" value="ECO:0007669"/>
    <property type="project" value="TreeGrafter"/>
</dbReference>
<dbReference type="AlphaFoldDB" id="A0A4R7UT05"/>
<dbReference type="SUPFAM" id="SSF56601">
    <property type="entry name" value="beta-lactamase/transpeptidase-like"/>
    <property type="match status" value="1"/>
</dbReference>
<gene>
    <name evidence="3" type="ORF">CLV71_12531</name>
</gene>
<dbReference type="EMBL" id="SOCP01000025">
    <property type="protein sequence ID" value="TDV39719.1"/>
    <property type="molecule type" value="Genomic_DNA"/>
</dbReference>
<organism evidence="3 4">
    <name type="scientific">Actinophytocola oryzae</name>
    <dbReference type="NCBI Taxonomy" id="502181"/>
    <lineage>
        <taxon>Bacteria</taxon>
        <taxon>Bacillati</taxon>
        <taxon>Actinomycetota</taxon>
        <taxon>Actinomycetes</taxon>
        <taxon>Pseudonocardiales</taxon>
        <taxon>Pseudonocardiaceae</taxon>
    </lineage>
</organism>
<dbReference type="SUPFAM" id="SSF54427">
    <property type="entry name" value="NTF2-like"/>
    <property type="match status" value="1"/>
</dbReference>
<feature type="domain" description="NTF2-like N-terminal transpeptidase" evidence="2">
    <location>
        <begin position="44"/>
        <end position="153"/>
    </location>
</feature>
<keyword evidence="3" id="KW-0131">Cell cycle</keyword>
<dbReference type="SUPFAM" id="SSF56519">
    <property type="entry name" value="Penicillin binding protein dimerisation domain"/>
    <property type="match status" value="1"/>
</dbReference>
<evidence type="ECO:0000313" key="3">
    <source>
        <dbReference type="EMBL" id="TDV39719.1"/>
    </source>
</evidence>
<dbReference type="PANTHER" id="PTHR30627">
    <property type="entry name" value="PEPTIDOGLYCAN D,D-TRANSPEPTIDASE"/>
    <property type="match status" value="1"/>
</dbReference>
<protein>
    <submittedName>
        <fullName evidence="3">Cell division protein FtsI/penicillin-binding protein 2</fullName>
    </submittedName>
</protein>
<dbReference type="InterPro" id="IPR036138">
    <property type="entry name" value="PBP_dimer_sf"/>
</dbReference>
<dbReference type="Gene3D" id="3.40.710.10">
    <property type="entry name" value="DD-peptidase/beta-lactamase superfamily"/>
    <property type="match status" value="1"/>
</dbReference>
<dbReference type="InterPro" id="IPR050515">
    <property type="entry name" value="Beta-lactam/transpept"/>
</dbReference>
<name>A0A4R7UT05_9PSEU</name>
<dbReference type="InterPro" id="IPR001460">
    <property type="entry name" value="PCN-bd_Tpept"/>
</dbReference>
<dbReference type="InterPro" id="IPR007887">
    <property type="entry name" value="MecA_N"/>
</dbReference>
<dbReference type="GO" id="GO:0008658">
    <property type="term" value="F:penicillin binding"/>
    <property type="evidence" value="ECO:0007669"/>
    <property type="project" value="InterPro"/>
</dbReference>
<keyword evidence="4" id="KW-1185">Reference proteome</keyword>
<dbReference type="Pfam" id="PF05223">
    <property type="entry name" value="MecA_N"/>
    <property type="match status" value="1"/>
</dbReference>
<dbReference type="Proteomes" id="UP000294927">
    <property type="component" value="Unassembled WGS sequence"/>
</dbReference>
<dbReference type="InterPro" id="IPR032710">
    <property type="entry name" value="NTF2-like_dom_sf"/>
</dbReference>
<evidence type="ECO:0000259" key="1">
    <source>
        <dbReference type="Pfam" id="PF00905"/>
    </source>
</evidence>
<dbReference type="GO" id="GO:0046677">
    <property type="term" value="P:response to antibiotic"/>
    <property type="evidence" value="ECO:0007669"/>
    <property type="project" value="InterPro"/>
</dbReference>
<dbReference type="PANTHER" id="PTHR30627:SF24">
    <property type="entry name" value="PENICILLIN-BINDING PROTEIN 4B"/>
    <property type="match status" value="1"/>
</dbReference>
<evidence type="ECO:0000259" key="2">
    <source>
        <dbReference type="Pfam" id="PF05223"/>
    </source>
</evidence>
<dbReference type="InterPro" id="IPR012338">
    <property type="entry name" value="Beta-lactam/transpept-like"/>
</dbReference>
<comment type="caution">
    <text evidence="3">The sequence shown here is derived from an EMBL/GenBank/DDBJ whole genome shotgun (WGS) entry which is preliminary data.</text>
</comment>
<dbReference type="Pfam" id="PF00905">
    <property type="entry name" value="Transpeptidase"/>
    <property type="match status" value="1"/>
</dbReference>
<sequence>MLVSPDAGGPLTGSGILAAVRVTRLVAVLALLVPLVACSSEAAPGDTVDAFLNAFAKHDLGGAARQTDSADSARKQLTEVWKALEPKSVRVKVKEVGQDDGAATADASYELDWDLGGNRTWSYESHLELRDQDGTWLVHWAPTVIHPKLAQQQAIAVQGQQPELAPVLDRDGNLVLSPTRVVSVLLEKDKAGDVNAVAGALATNLSGIDNTITQQSILDGVNKAPAGQPYQVVALRQSDYDAVKPAIYDLPGVRFTSAPRLLPNDKAFGSAVLPGIRKVVEADLTGKAGWRVITTDTTGAEVEELYAKAPEPAEAAHTTLSVGVQNAAQAAVNTEPTPSMIVAMQPSTGQVLAVAQNALADQQGPVALMGRYPPGSTFKIVTATAALSEGKVNGASPVGCPGTITIDGREIPNSGKFDKGTIPLSTAFAVSCNTTFAQLASQMGPSELSDAAKNLGLGVDFEMPGATTVTGSVPQATGIVERAEDGFGQGKVVASPFGMALVVSTVATGKMPTPSLLTGQTTKANSTVTPVSPQVLDGVRAMMQEMVRSTPALAGFPDLRGKTGTAQFGDGVHSHGWFVGYQGDLAFAVLLTGAEVSSKAVAAATRFLSGLS</sequence>
<accession>A0A4R7UT05</accession>
<dbReference type="GO" id="GO:0005886">
    <property type="term" value="C:plasma membrane"/>
    <property type="evidence" value="ECO:0007669"/>
    <property type="project" value="TreeGrafter"/>
</dbReference>
<dbReference type="GO" id="GO:0071972">
    <property type="term" value="F:peptidoglycan L,D-transpeptidase activity"/>
    <property type="evidence" value="ECO:0007669"/>
    <property type="project" value="TreeGrafter"/>
</dbReference>
<evidence type="ECO:0000313" key="4">
    <source>
        <dbReference type="Proteomes" id="UP000294927"/>
    </source>
</evidence>
<feature type="domain" description="Penicillin-binding protein transpeptidase" evidence="1">
    <location>
        <begin position="340"/>
        <end position="600"/>
    </location>
</feature>
<dbReference type="GO" id="GO:0051301">
    <property type="term" value="P:cell division"/>
    <property type="evidence" value="ECO:0007669"/>
    <property type="project" value="UniProtKB-KW"/>
</dbReference>
<keyword evidence="3" id="KW-0132">Cell division</keyword>
<reference evidence="3 4" key="1">
    <citation type="submission" date="2019-03" db="EMBL/GenBank/DDBJ databases">
        <title>Genomic Encyclopedia of Archaeal and Bacterial Type Strains, Phase II (KMG-II): from individual species to whole genera.</title>
        <authorList>
            <person name="Goeker M."/>
        </authorList>
    </citation>
    <scope>NUCLEOTIDE SEQUENCE [LARGE SCALE GENOMIC DNA]</scope>
    <source>
        <strain evidence="3 4">DSM 45499</strain>
    </source>
</reference>